<dbReference type="InterPro" id="IPR005693">
    <property type="entry name" value="Mce"/>
</dbReference>
<proteinExistence type="predicted"/>
<keyword evidence="1" id="KW-0472">Membrane</keyword>
<dbReference type="PANTHER" id="PTHR33371:SF17">
    <property type="entry name" value="MCE-FAMILY PROTEIN MCE1B"/>
    <property type="match status" value="1"/>
</dbReference>
<evidence type="ECO:0000259" key="3">
    <source>
        <dbReference type="Pfam" id="PF11887"/>
    </source>
</evidence>
<dbReference type="InterPro" id="IPR052336">
    <property type="entry name" value="MlaD_Phospholipid_Transporter"/>
</dbReference>
<accession>A0A6G9XTV6</accession>
<dbReference type="InterPro" id="IPR024516">
    <property type="entry name" value="Mce_C"/>
</dbReference>
<feature type="transmembrane region" description="Helical" evidence="1">
    <location>
        <begin position="12"/>
        <end position="32"/>
    </location>
</feature>
<feature type="domain" description="Mce/MlaD" evidence="2">
    <location>
        <begin position="42"/>
        <end position="114"/>
    </location>
</feature>
<dbReference type="InterPro" id="IPR003399">
    <property type="entry name" value="Mce/MlaD"/>
</dbReference>
<reference evidence="4 5" key="1">
    <citation type="journal article" date="2019" name="ACS Chem. Biol.">
        <title>Identification and Mobilization of a Cryptic Antibiotic Biosynthesis Gene Locus from a Human-Pathogenic Nocardia Isolate.</title>
        <authorList>
            <person name="Herisse M."/>
            <person name="Ishida K."/>
            <person name="Porter J.L."/>
            <person name="Howden B."/>
            <person name="Hertweck C."/>
            <person name="Stinear T.P."/>
            <person name="Pidot S.J."/>
        </authorList>
    </citation>
    <scope>NUCLEOTIDE SEQUENCE [LARGE SCALE GENOMIC DNA]</scope>
    <source>
        <strain evidence="4 5">AUSMDU00024985</strain>
    </source>
</reference>
<gene>
    <name evidence="4" type="ORF">F5X71_20190</name>
</gene>
<evidence type="ECO:0000256" key="1">
    <source>
        <dbReference type="SAM" id="Phobius"/>
    </source>
</evidence>
<evidence type="ECO:0000313" key="5">
    <source>
        <dbReference type="Proteomes" id="UP000501705"/>
    </source>
</evidence>
<dbReference type="AlphaFoldDB" id="A0A6G9XTV6"/>
<keyword evidence="1" id="KW-0812">Transmembrane</keyword>
<protein>
    <submittedName>
        <fullName evidence="4">MCE family protein</fullName>
    </submittedName>
</protein>
<evidence type="ECO:0000313" key="4">
    <source>
        <dbReference type="EMBL" id="QIS04338.1"/>
    </source>
</evidence>
<dbReference type="Pfam" id="PF02470">
    <property type="entry name" value="MlaD"/>
    <property type="match status" value="1"/>
</dbReference>
<dbReference type="Pfam" id="PF11887">
    <property type="entry name" value="Mce4_CUP1"/>
    <property type="match status" value="1"/>
</dbReference>
<feature type="domain" description="Mammalian cell entry C-terminal" evidence="3">
    <location>
        <begin position="120"/>
        <end position="244"/>
    </location>
</feature>
<dbReference type="NCBIfam" id="TIGR00996">
    <property type="entry name" value="Mtu_fam_mce"/>
    <property type="match status" value="1"/>
</dbReference>
<name>A0A6G9XTV6_NOCBR</name>
<dbReference type="GO" id="GO:0005576">
    <property type="term" value="C:extracellular region"/>
    <property type="evidence" value="ECO:0007669"/>
    <property type="project" value="TreeGrafter"/>
</dbReference>
<sequence length="338" mass="36358">MRAAKSPRAVVIRLALFTALIGALLAGIVLVIQRPVNGRTDSFDAVFTDASGLRQNDDVRMFGVAVGKVTGIELDGVQARVRFSLHKDRPLYRSSTLAIRYQNLTGQRYLDIRQPGAAGTRVRPGATIGVEQTIPSFDITALFNGMEPVLAEFSPDALNQFMRNAIAVIEGDGTKVGVTLDAIQKLSGYVTDRQAVISVLLRNFERVADQLGGKSPETATLIKGISEVFVNLQKQLEGLMDFVDVAPSVLGPLNSLLARLGFTEPENPDLQDALRRLFPDPQATVDFLNMLPGLLQSLIATIPSRDNHVDMTCAGGKAEVPAPLAVLIAGQRVSICNG</sequence>
<dbReference type="GO" id="GO:0051701">
    <property type="term" value="P:biological process involved in interaction with host"/>
    <property type="evidence" value="ECO:0007669"/>
    <property type="project" value="TreeGrafter"/>
</dbReference>
<evidence type="ECO:0000259" key="2">
    <source>
        <dbReference type="Pfam" id="PF02470"/>
    </source>
</evidence>
<dbReference type="PANTHER" id="PTHR33371">
    <property type="entry name" value="INTERMEMBRANE PHOSPHOLIPID TRANSPORT SYSTEM BINDING PROTEIN MLAD-RELATED"/>
    <property type="match status" value="1"/>
</dbReference>
<organism evidence="4 5">
    <name type="scientific">Nocardia brasiliensis</name>
    <dbReference type="NCBI Taxonomy" id="37326"/>
    <lineage>
        <taxon>Bacteria</taxon>
        <taxon>Bacillati</taxon>
        <taxon>Actinomycetota</taxon>
        <taxon>Actinomycetes</taxon>
        <taxon>Mycobacteriales</taxon>
        <taxon>Nocardiaceae</taxon>
        <taxon>Nocardia</taxon>
    </lineage>
</organism>
<dbReference type="EMBL" id="CP046171">
    <property type="protein sequence ID" value="QIS04338.1"/>
    <property type="molecule type" value="Genomic_DNA"/>
</dbReference>
<dbReference type="Proteomes" id="UP000501705">
    <property type="component" value="Chromosome"/>
</dbReference>
<keyword evidence="1" id="KW-1133">Transmembrane helix</keyword>
<dbReference type="RefSeq" id="WP_167463458.1">
    <property type="nucleotide sequence ID" value="NZ_CP046171.1"/>
</dbReference>